<keyword evidence="2" id="KW-1185">Reference proteome</keyword>
<organism evidence="1 2">
    <name type="scientific">Gigaspora margarita</name>
    <dbReference type="NCBI Taxonomy" id="4874"/>
    <lineage>
        <taxon>Eukaryota</taxon>
        <taxon>Fungi</taxon>
        <taxon>Fungi incertae sedis</taxon>
        <taxon>Mucoromycota</taxon>
        <taxon>Glomeromycotina</taxon>
        <taxon>Glomeromycetes</taxon>
        <taxon>Diversisporales</taxon>
        <taxon>Gigasporaceae</taxon>
        <taxon>Gigaspora</taxon>
    </lineage>
</organism>
<dbReference type="Proteomes" id="UP000789901">
    <property type="component" value="Unassembled WGS sequence"/>
</dbReference>
<proteinExistence type="predicted"/>
<accession>A0ABN7XIG6</accession>
<protein>
    <submittedName>
        <fullName evidence="1">24562_t:CDS:1</fullName>
    </submittedName>
</protein>
<comment type="caution">
    <text evidence="1">The sequence shown here is derived from an EMBL/GenBank/DDBJ whole genome shotgun (WGS) entry which is preliminary data.</text>
</comment>
<feature type="non-terminal residue" evidence="1">
    <location>
        <position position="188"/>
    </location>
</feature>
<evidence type="ECO:0000313" key="1">
    <source>
        <dbReference type="EMBL" id="CAG8853754.1"/>
    </source>
</evidence>
<evidence type="ECO:0000313" key="2">
    <source>
        <dbReference type="Proteomes" id="UP000789901"/>
    </source>
</evidence>
<feature type="non-terminal residue" evidence="1">
    <location>
        <position position="1"/>
    </location>
</feature>
<reference evidence="1 2" key="1">
    <citation type="submission" date="2021-06" db="EMBL/GenBank/DDBJ databases">
        <authorList>
            <person name="Kallberg Y."/>
            <person name="Tangrot J."/>
            <person name="Rosling A."/>
        </authorList>
    </citation>
    <scope>NUCLEOTIDE SEQUENCE [LARGE SCALE GENOMIC DNA]</scope>
    <source>
        <strain evidence="1 2">120-4 pot B 10/14</strain>
    </source>
</reference>
<name>A0ABN7XIG6_GIGMA</name>
<dbReference type="EMBL" id="CAJVQB010128860">
    <property type="protein sequence ID" value="CAG8853754.1"/>
    <property type="molecule type" value="Genomic_DNA"/>
</dbReference>
<gene>
    <name evidence="1" type="ORF">GMARGA_LOCUS42575</name>
</gene>
<sequence length="188" mass="22743">LYQYFTITINEILFFCEQLQLLNDNKALIKYQKMKKEINELLDPNKYMKDLAVKYSKYNFKPELYLEKPELLVPILKLETYFWQLANLIKNKKAVEISKPVHNNIIRQNNNKLPKFINIKYKKVLKLTVLDDEELNILIKNSELYRIIKSKILDILYYCTKLHMKEMNHVVVQYKKMIHDIRNSKNKN</sequence>